<dbReference type="Proteomes" id="UP000465266">
    <property type="component" value="Unassembled WGS sequence"/>
</dbReference>
<evidence type="ECO:0000313" key="3">
    <source>
        <dbReference type="Proteomes" id="UP000465266"/>
    </source>
</evidence>
<organism evidence="2 3">
    <name type="scientific">Aspergillus udagawae</name>
    <dbReference type="NCBI Taxonomy" id="91492"/>
    <lineage>
        <taxon>Eukaryota</taxon>
        <taxon>Fungi</taxon>
        <taxon>Dikarya</taxon>
        <taxon>Ascomycota</taxon>
        <taxon>Pezizomycotina</taxon>
        <taxon>Eurotiomycetes</taxon>
        <taxon>Eurotiomycetidae</taxon>
        <taxon>Eurotiales</taxon>
        <taxon>Aspergillaceae</taxon>
        <taxon>Aspergillus</taxon>
        <taxon>Aspergillus subgen. Fumigati</taxon>
    </lineage>
</organism>
<evidence type="ECO:0000313" key="2">
    <source>
        <dbReference type="EMBL" id="GFF90768.1"/>
    </source>
</evidence>
<gene>
    <name evidence="2" type="ORF">IFM53868_06275</name>
</gene>
<accession>A0ABQ1AZC3</accession>
<feature type="compositionally biased region" description="Polar residues" evidence="1">
    <location>
        <begin position="138"/>
        <end position="151"/>
    </location>
</feature>
<evidence type="ECO:0000256" key="1">
    <source>
        <dbReference type="SAM" id="MobiDB-lite"/>
    </source>
</evidence>
<name>A0ABQ1AZC3_9EURO</name>
<comment type="caution">
    <text evidence="2">The sequence shown here is derived from an EMBL/GenBank/DDBJ whole genome shotgun (WGS) entry which is preliminary data.</text>
</comment>
<protein>
    <submittedName>
        <fullName evidence="2">Uncharacterized protein</fullName>
    </submittedName>
</protein>
<sequence length="279" mass="32892">MPIYIPLAPPSLHREFNYNYNYNYNYGYNTMQWQSYGQTPRVAGYDTEDEEEVVFDLDEHAMACLPHHLQQIMRELHMERLERLQRENPHFKFRSPVAYNRNRHASAWLDSVVSQFVERRSTHRAGHPQFGETPDVLPQQTGCGENQGQATAEVQHTLRDTVHQAQPASRTPESDLTCHQEEMIADAGVETERNSSPIQEYFAERDDKGRSHIRYATWYGGQPFEERSDRPEFRRRRSSIILDMRSRIQKKIGRMSRFFKRYSVLPDQTAAHIQYPRLC</sequence>
<proteinExistence type="predicted"/>
<feature type="region of interest" description="Disordered" evidence="1">
    <location>
        <begin position="123"/>
        <end position="151"/>
    </location>
</feature>
<dbReference type="EMBL" id="BLKG01000070">
    <property type="protein sequence ID" value="GFF90768.1"/>
    <property type="molecule type" value="Genomic_DNA"/>
</dbReference>
<reference evidence="2 3" key="1">
    <citation type="submission" date="2020-01" db="EMBL/GenBank/DDBJ databases">
        <title>Draft genome sequence of Aspergillus udagawae IFM 53868.</title>
        <authorList>
            <person name="Takahashi H."/>
            <person name="Yaguchi T."/>
        </authorList>
    </citation>
    <scope>NUCLEOTIDE SEQUENCE [LARGE SCALE GENOMIC DNA]</scope>
    <source>
        <strain evidence="2 3">IFM 53868</strain>
    </source>
</reference>
<keyword evidence="3" id="KW-1185">Reference proteome</keyword>